<dbReference type="PROSITE" id="PS51184">
    <property type="entry name" value="JMJC"/>
    <property type="match status" value="1"/>
</dbReference>
<keyword evidence="3" id="KW-1185">Reference proteome</keyword>
<sequence>MNPPFNILASHHLPQNFTSDVPVVIKHALNNQPAFLNWSPESLRSDIGRKKVLVDKSTDGLFRVNPKGGAFIDEMLEMSFTDFLEKISNPTEEALRLYLIHSSIPINFPELMPQMTIPHYVDQKRLRHINLWVGQKGNISPLHFDTNNNILCEVFGRKKIILYPPQQGKLLYPYSCFTKAPYVSPIRADQPDFKTYPKFASAKPYEVILHPTDIMYIPPFWWHQVFNLDMTISVNFWWRLYKKQCINPSFARIVTYRFYNRMKDFIKRV</sequence>
<dbReference type="InterPro" id="IPR003347">
    <property type="entry name" value="JmjC_dom"/>
</dbReference>
<dbReference type="RefSeq" id="WP_058517003.1">
    <property type="nucleotide sequence ID" value="NZ_CAAAIE010000006.1"/>
</dbReference>
<dbReference type="PANTHER" id="PTHR12461">
    <property type="entry name" value="HYPOXIA-INDUCIBLE FACTOR 1 ALPHA INHIBITOR-RELATED"/>
    <property type="match status" value="1"/>
</dbReference>
<reference evidence="2 3" key="1">
    <citation type="submission" date="2016-02" db="EMBL/GenBank/DDBJ databases">
        <title>Secondary metabolites in Legionella.</title>
        <authorList>
            <person name="Tobias N.J."/>
            <person name="Bode H.B."/>
        </authorList>
    </citation>
    <scope>NUCLEOTIDE SEQUENCE [LARGE SCALE GENOMIC DNA]</scope>
    <source>
        <strain evidence="2 3">DSM 19216</strain>
    </source>
</reference>
<organism evidence="2 3">
    <name type="scientific">Legionella parisiensis</name>
    <dbReference type="NCBI Taxonomy" id="45071"/>
    <lineage>
        <taxon>Bacteria</taxon>
        <taxon>Pseudomonadati</taxon>
        <taxon>Pseudomonadota</taxon>
        <taxon>Gammaproteobacteria</taxon>
        <taxon>Legionellales</taxon>
        <taxon>Legionellaceae</taxon>
        <taxon>Legionella</taxon>
    </lineage>
</organism>
<feature type="domain" description="JmjC" evidence="1">
    <location>
        <begin position="106"/>
        <end position="253"/>
    </location>
</feature>
<dbReference type="Gene3D" id="2.60.120.650">
    <property type="entry name" value="Cupin"/>
    <property type="match status" value="1"/>
</dbReference>
<dbReference type="PATRIC" id="fig|45071.6.peg.1211"/>
<dbReference type="InterPro" id="IPR041667">
    <property type="entry name" value="Cupin_8"/>
</dbReference>
<name>A0A1E5JUU6_9GAMM</name>
<dbReference type="AlphaFoldDB" id="A0A1E5JUU6"/>
<dbReference type="OrthoDB" id="479699at2"/>
<dbReference type="SUPFAM" id="SSF51197">
    <property type="entry name" value="Clavaminate synthase-like"/>
    <property type="match status" value="1"/>
</dbReference>
<proteinExistence type="predicted"/>
<dbReference type="PANTHER" id="PTHR12461:SF105">
    <property type="entry name" value="HYPOXIA-INDUCIBLE FACTOR 1-ALPHA INHIBITOR"/>
    <property type="match status" value="1"/>
</dbReference>
<dbReference type="SMART" id="SM00558">
    <property type="entry name" value="JmjC"/>
    <property type="match status" value="1"/>
</dbReference>
<evidence type="ECO:0000313" key="2">
    <source>
        <dbReference type="EMBL" id="OEH48260.1"/>
    </source>
</evidence>
<gene>
    <name evidence="2" type="ORF">lpari_00752</name>
</gene>
<dbReference type="STRING" id="45071.Lpar_1120"/>
<dbReference type="Pfam" id="PF13621">
    <property type="entry name" value="Cupin_8"/>
    <property type="match status" value="1"/>
</dbReference>
<protein>
    <recommendedName>
        <fullName evidence="1">JmjC domain-containing protein</fullName>
    </recommendedName>
</protein>
<comment type="caution">
    <text evidence="2">The sequence shown here is derived from an EMBL/GenBank/DDBJ whole genome shotgun (WGS) entry which is preliminary data.</text>
</comment>
<dbReference type="EMBL" id="LSOG01000021">
    <property type="protein sequence ID" value="OEH48260.1"/>
    <property type="molecule type" value="Genomic_DNA"/>
</dbReference>
<evidence type="ECO:0000313" key="3">
    <source>
        <dbReference type="Proteomes" id="UP000095229"/>
    </source>
</evidence>
<dbReference type="Proteomes" id="UP000095229">
    <property type="component" value="Unassembled WGS sequence"/>
</dbReference>
<accession>A0A1E5JUU6</accession>
<evidence type="ECO:0000259" key="1">
    <source>
        <dbReference type="PROSITE" id="PS51184"/>
    </source>
</evidence>